<dbReference type="Gene3D" id="2.130.10.10">
    <property type="entry name" value="YVTN repeat-like/Quinoprotein amine dehydrogenase"/>
    <property type="match status" value="2"/>
</dbReference>
<gene>
    <name evidence="5" type="ORF">LXT13_19545</name>
</gene>
<keyword evidence="2" id="KW-0604">Photosystem II</keyword>
<reference evidence="5 6" key="1">
    <citation type="submission" date="2021-12" db="EMBL/GenBank/DDBJ databases">
        <title>Genome seq of P8.</title>
        <authorList>
            <person name="Seo T."/>
        </authorList>
    </citation>
    <scope>NUCLEOTIDE SEQUENCE [LARGE SCALE GENOMIC DNA]</scope>
    <source>
        <strain evidence="5 6">P8</strain>
    </source>
</reference>
<feature type="signal peptide" evidence="3">
    <location>
        <begin position="1"/>
        <end position="17"/>
    </location>
</feature>
<evidence type="ECO:0000256" key="1">
    <source>
        <dbReference type="ARBA" id="ARBA00022531"/>
    </source>
</evidence>
<dbReference type="Pfam" id="PF14870">
    <property type="entry name" value="PSII_BNR"/>
    <property type="match status" value="1"/>
</dbReference>
<dbReference type="InterPro" id="IPR015943">
    <property type="entry name" value="WD40/YVTN_repeat-like_dom_sf"/>
</dbReference>
<keyword evidence="3" id="KW-0732">Signal</keyword>
<protein>
    <submittedName>
        <fullName evidence="5">YCF48-related protein</fullName>
    </submittedName>
</protein>
<dbReference type="PANTHER" id="PTHR47199:SF2">
    <property type="entry name" value="PHOTOSYSTEM II STABILITY_ASSEMBLY FACTOR HCF136, CHLOROPLASTIC"/>
    <property type="match status" value="1"/>
</dbReference>
<evidence type="ECO:0000313" key="6">
    <source>
        <dbReference type="Proteomes" id="UP001200741"/>
    </source>
</evidence>
<evidence type="ECO:0000259" key="4">
    <source>
        <dbReference type="Pfam" id="PF14870"/>
    </source>
</evidence>
<dbReference type="PANTHER" id="PTHR47199">
    <property type="entry name" value="PHOTOSYSTEM II STABILITY/ASSEMBLY FACTOR HCF136, CHLOROPLASTIC"/>
    <property type="match status" value="1"/>
</dbReference>
<evidence type="ECO:0000313" key="5">
    <source>
        <dbReference type="EMBL" id="MCE4556596.1"/>
    </source>
</evidence>
<feature type="domain" description="Photosynthesis system II assembly factor Ycf48/Hcf136-like" evidence="4">
    <location>
        <begin position="146"/>
        <end position="294"/>
    </location>
</feature>
<dbReference type="EMBL" id="JAJTWU010000008">
    <property type="protein sequence ID" value="MCE4556596.1"/>
    <property type="molecule type" value="Genomic_DNA"/>
</dbReference>
<organism evidence="5 6">
    <name type="scientific">Pelomonas cellulosilytica</name>
    <dbReference type="NCBI Taxonomy" id="2906762"/>
    <lineage>
        <taxon>Bacteria</taxon>
        <taxon>Pseudomonadati</taxon>
        <taxon>Pseudomonadota</taxon>
        <taxon>Betaproteobacteria</taxon>
        <taxon>Burkholderiales</taxon>
        <taxon>Sphaerotilaceae</taxon>
        <taxon>Roseateles</taxon>
    </lineage>
</organism>
<dbReference type="SUPFAM" id="SSF110296">
    <property type="entry name" value="Oligoxyloglucan reducing end-specific cellobiohydrolase"/>
    <property type="match status" value="1"/>
</dbReference>
<dbReference type="Proteomes" id="UP001200741">
    <property type="component" value="Unassembled WGS sequence"/>
</dbReference>
<proteinExistence type="predicted"/>
<accession>A0ABS8Y114</accession>
<name>A0ABS8Y114_9BURK</name>
<keyword evidence="6" id="KW-1185">Reference proteome</keyword>
<dbReference type="InterPro" id="IPR028203">
    <property type="entry name" value="PSII_CF48-like_dom"/>
</dbReference>
<evidence type="ECO:0000256" key="2">
    <source>
        <dbReference type="ARBA" id="ARBA00023276"/>
    </source>
</evidence>
<comment type="caution">
    <text evidence="5">The sequence shown here is derived from an EMBL/GenBank/DDBJ whole genome shotgun (WGS) entry which is preliminary data.</text>
</comment>
<dbReference type="RefSeq" id="WP_233373643.1">
    <property type="nucleotide sequence ID" value="NZ_JAJTWU010000008.1"/>
</dbReference>
<sequence>MKLWFLAAAFAASSGTAAPVVDALDRPAIAVRRPEAAVLSGAAMAGTRIVAVGERGIVTYSDDAAATWAQAASPVSVTLTAVRFADSRRGYAIGHGGVVLATRDAGASWQRVLDGRQVAAIAVKAAEASGDEARMREAQRLVADGADKPLLDLLVLDSQRVIIVGAYGLALETEDGGQSWQPWMNRLDNPKGLHLYAIRSQGDTMLIAGEQGLALLSGDGGRSFRRLPLPYGGSFFTAELSGPNEILLSGLRGNVWQTTDGGASWRQLSVPVAASITASARTGDGRVLLASQAGLVLTAGQAAALPLSRKPLPPLNGLLPLGDRALLALSVQGAITVSVQGATARRNAEVQP</sequence>
<evidence type="ECO:0000256" key="3">
    <source>
        <dbReference type="SAM" id="SignalP"/>
    </source>
</evidence>
<feature type="chain" id="PRO_5046623484" evidence="3">
    <location>
        <begin position="18"/>
        <end position="352"/>
    </location>
</feature>
<keyword evidence="1" id="KW-0602">Photosynthesis</keyword>